<feature type="region of interest" description="Disordered" evidence="13">
    <location>
        <begin position="566"/>
        <end position="592"/>
    </location>
</feature>
<evidence type="ECO:0000256" key="12">
    <source>
        <dbReference type="PROSITE-ProRule" id="PRU00042"/>
    </source>
</evidence>
<evidence type="ECO:0000256" key="7">
    <source>
        <dbReference type="ARBA" id="ARBA00023242"/>
    </source>
</evidence>
<evidence type="ECO:0000256" key="8">
    <source>
        <dbReference type="ARBA" id="ARBA00037948"/>
    </source>
</evidence>
<dbReference type="InterPro" id="IPR036236">
    <property type="entry name" value="Znf_C2H2_sf"/>
</dbReference>
<feature type="region of interest" description="Disordered" evidence="13">
    <location>
        <begin position="326"/>
        <end position="364"/>
    </location>
</feature>
<feature type="domain" description="C2H2-type" evidence="14">
    <location>
        <begin position="893"/>
        <end position="920"/>
    </location>
</feature>
<evidence type="ECO:0000256" key="5">
    <source>
        <dbReference type="ARBA" id="ARBA00022833"/>
    </source>
</evidence>
<evidence type="ECO:0000256" key="11">
    <source>
        <dbReference type="ARBA" id="ARBA00083685"/>
    </source>
</evidence>
<dbReference type="GO" id="GO:0060562">
    <property type="term" value="P:epithelial tube morphogenesis"/>
    <property type="evidence" value="ECO:0007669"/>
    <property type="project" value="UniProtKB-ARBA"/>
</dbReference>
<dbReference type="PANTHER" id="PTHR24388">
    <property type="entry name" value="ZINC FINGER PROTEIN"/>
    <property type="match status" value="1"/>
</dbReference>
<evidence type="ECO:0000256" key="2">
    <source>
        <dbReference type="ARBA" id="ARBA00022723"/>
    </source>
</evidence>
<feature type="domain" description="C2H2-type" evidence="14">
    <location>
        <begin position="921"/>
        <end position="939"/>
    </location>
</feature>
<dbReference type="InterPro" id="IPR013087">
    <property type="entry name" value="Znf_C2H2_type"/>
</dbReference>
<proteinExistence type="inferred from homology"/>
<feature type="compositionally biased region" description="Polar residues" evidence="13">
    <location>
        <begin position="674"/>
        <end position="688"/>
    </location>
</feature>
<keyword evidence="7" id="KW-0539">Nucleus</keyword>
<comment type="subunit">
    <text evidence="9">Interacts (via SNAG domain) with LIMD1 (via LIM domains), WTIP (via LIM domains) and AJUBA (via LIM domains).</text>
</comment>
<evidence type="ECO:0000256" key="6">
    <source>
        <dbReference type="ARBA" id="ARBA00023125"/>
    </source>
</evidence>
<dbReference type="Gene3D" id="3.30.160.60">
    <property type="entry name" value="Classic Zinc Finger"/>
    <property type="match status" value="4"/>
</dbReference>
<dbReference type="AlphaFoldDB" id="A0A0N0BIG7"/>
<feature type="domain" description="C2H2-type" evidence="14">
    <location>
        <begin position="865"/>
        <end position="892"/>
    </location>
</feature>
<feature type="compositionally biased region" description="Basic and acidic residues" evidence="13">
    <location>
        <begin position="796"/>
        <end position="805"/>
    </location>
</feature>
<keyword evidence="16" id="KW-1185">Reference proteome</keyword>
<dbReference type="SMART" id="SM00355">
    <property type="entry name" value="ZnF_C2H2"/>
    <property type="match status" value="5"/>
</dbReference>
<accession>A0A0N0BIG7</accession>
<dbReference type="GO" id="GO:0005634">
    <property type="term" value="C:nucleus"/>
    <property type="evidence" value="ECO:0007669"/>
    <property type="project" value="UniProtKB-SubCell"/>
</dbReference>
<feature type="region of interest" description="Disordered" evidence="13">
    <location>
        <begin position="206"/>
        <end position="230"/>
    </location>
</feature>
<dbReference type="PROSITE" id="PS50157">
    <property type="entry name" value="ZINC_FINGER_C2H2_2"/>
    <property type="match status" value="4"/>
</dbReference>
<evidence type="ECO:0000256" key="1">
    <source>
        <dbReference type="ARBA" id="ARBA00004123"/>
    </source>
</evidence>
<evidence type="ECO:0000313" key="15">
    <source>
        <dbReference type="EMBL" id="KOX77638.1"/>
    </source>
</evidence>
<dbReference type="FunFam" id="3.30.160.60:FF:000043">
    <property type="entry name" value="Scratch family zinc finger 2"/>
    <property type="match status" value="1"/>
</dbReference>
<keyword evidence="6" id="KW-0238">DNA-binding</keyword>
<dbReference type="FunFam" id="3.30.160.60:FF:000169">
    <property type="entry name" value="transcriptional repressor scratch 2"/>
    <property type="match status" value="1"/>
</dbReference>
<evidence type="ECO:0000259" key="14">
    <source>
        <dbReference type="PROSITE" id="PS50157"/>
    </source>
</evidence>
<comment type="subcellular location">
    <subcellularLocation>
        <location evidence="1">Nucleus</location>
    </subcellularLocation>
</comment>
<feature type="compositionally biased region" description="Pro residues" evidence="13">
    <location>
        <begin position="663"/>
        <end position="673"/>
    </location>
</feature>
<feature type="region of interest" description="Disordered" evidence="13">
    <location>
        <begin position="785"/>
        <end position="805"/>
    </location>
</feature>
<feature type="region of interest" description="Disordered" evidence="13">
    <location>
        <begin position="383"/>
        <end position="411"/>
    </location>
</feature>
<dbReference type="STRING" id="166423.A0A0N0BIG7"/>
<evidence type="ECO:0000256" key="3">
    <source>
        <dbReference type="ARBA" id="ARBA00022737"/>
    </source>
</evidence>
<feature type="compositionally biased region" description="Low complexity" evidence="13">
    <location>
        <begin position="692"/>
        <end position="726"/>
    </location>
</feature>
<protein>
    <recommendedName>
        <fullName evidence="10">Transcriptional repressor scratch 1</fullName>
    </recommendedName>
    <alternativeName>
        <fullName evidence="11">Scratch homolog 1 zinc finger protein</fullName>
    </alternativeName>
</protein>
<evidence type="ECO:0000256" key="4">
    <source>
        <dbReference type="ARBA" id="ARBA00022771"/>
    </source>
</evidence>
<feature type="domain" description="C2H2-type" evidence="14">
    <location>
        <begin position="808"/>
        <end position="835"/>
    </location>
</feature>
<dbReference type="FunFam" id="3.30.160.60:FF:000207">
    <property type="entry name" value="zinc finger protein SNAI2"/>
    <property type="match status" value="1"/>
</dbReference>
<feature type="region of interest" description="Disordered" evidence="13">
    <location>
        <begin position="657"/>
        <end position="742"/>
    </location>
</feature>
<dbReference type="InterPro" id="IPR050527">
    <property type="entry name" value="Snail/Krueppel_Znf"/>
</dbReference>
<dbReference type="PROSITE" id="PS00028">
    <property type="entry name" value="ZINC_FINGER_C2H2_1"/>
    <property type="match status" value="4"/>
</dbReference>
<name>A0A0N0BIG7_9HYME</name>
<keyword evidence="4 12" id="KW-0863">Zinc-finger</keyword>
<dbReference type="PANTHER" id="PTHR24388:SF38">
    <property type="entry name" value="PROTEIN SNAIL"/>
    <property type="match status" value="1"/>
</dbReference>
<dbReference type="GO" id="GO:0000981">
    <property type="term" value="F:DNA-binding transcription factor activity, RNA polymerase II-specific"/>
    <property type="evidence" value="ECO:0007669"/>
    <property type="project" value="TreeGrafter"/>
</dbReference>
<dbReference type="Pfam" id="PF00096">
    <property type="entry name" value="zf-C2H2"/>
    <property type="match status" value="4"/>
</dbReference>
<dbReference type="OrthoDB" id="5428132at2759"/>
<dbReference type="SUPFAM" id="SSF57667">
    <property type="entry name" value="beta-beta-alpha zinc fingers"/>
    <property type="match status" value="2"/>
</dbReference>
<evidence type="ECO:0000313" key="16">
    <source>
        <dbReference type="Proteomes" id="UP000053105"/>
    </source>
</evidence>
<evidence type="ECO:0000256" key="13">
    <source>
        <dbReference type="SAM" id="MobiDB-lite"/>
    </source>
</evidence>
<dbReference type="GO" id="GO:0055059">
    <property type="term" value="P:asymmetric neuroblast division"/>
    <property type="evidence" value="ECO:0007669"/>
    <property type="project" value="UniProtKB-ARBA"/>
</dbReference>
<keyword evidence="2" id="KW-0479">Metal-binding</keyword>
<feature type="compositionally biased region" description="Low complexity" evidence="13">
    <location>
        <begin position="581"/>
        <end position="592"/>
    </location>
</feature>
<dbReference type="GO" id="GO:0000978">
    <property type="term" value="F:RNA polymerase II cis-regulatory region sequence-specific DNA binding"/>
    <property type="evidence" value="ECO:0007669"/>
    <property type="project" value="TreeGrafter"/>
</dbReference>
<comment type="similarity">
    <text evidence="8">Belongs to the snail C2H2-type zinc-finger protein family.</text>
</comment>
<sequence>MTPETMSINEYFFVLLYIFVHYQSSSWYIDKEQTWKKDCNYHASSQKLRKKLFLEMSEFLQLSTQSRDSECFETFEINNITSLWKEQNLIPIHKNETLRHYKSSGTCYRLQQLKQDELNRKKETKSDKPTSVDAKSTREYLLSAYLKLDKLLTCGEMIKFKSIPNAVLEGLWKPLNDRAIPVSWHGGGASYEGAALAVPMTRLQITPQREQGRTKRKPQQAPSTDSSIIRGEVTNGRLQIRTALSDGRRRRRRRRRNIDDRIAVVDGWCNEERDTGDSGAGGGLGQVALVDVVDVLGIVDRRRYGGAFGAVGEGVVGSGVTTSEVFRDRDTTTSGSPWPSASPGDRHHLVNEAPPGARGSNGYRTTGQLRQHAALPHGQEMEGLSEQANHGIQQTSASLEKRQHRHEPEDEEIDVVGDTDSRQVDHQQTCWGPHSPTAGATAPSPPPLNASGALYYHVRRSYKPFDCLARGGQTLRQLPPLNSHQQYTYNDIQNYHIILFVNSTFIKNVTFISLSPYGYTHESWINHEEPPKYATLRSAAELARPVVPSPPPPPAAPQELAAVVTGSSLHQPHPAAPTPTTPSSSSTSLSLPPRKSLSMCFTSTGTALSLPPKKKDIYRPYSLQPTSEIRTSAEEDLSAAQAILDLSASPAAPTHSVFIHTLSPPPPPPPPPSTATGQLQPTQLQPAPNAQPIPVSVLVPVPSSQTNQLRQQEQTPQPQSPATAEANANNCSAGRDGPEPNLETRDIEFVVNHPVFSVPDSSSSSSKTVAYTYEAFFVSDGRSKRRNANANGAAVPDKEATQPDRPKFTCTECGKQYATSSNLSRHKQTHRSLDSQSAKKCIHCGKAYVSMPALAMHVLTHKLAHSCGVCGKMFSRPWLLQGHLRSHTGEKPYGCAHCGKAFADRSNLRAHMQTHSADKNYECSRCHKTFALKSYLNKHLESALYLLLILSCLNEITKASIEAFIPNNKCDIIEEFNHSLKSCENVHASYRDIYYEINTRNVEATIKGLQARRLFKSNIIEISKVSIRETEMKENRSFIIQ</sequence>
<dbReference type="EMBL" id="KQ435729">
    <property type="protein sequence ID" value="KOX77638.1"/>
    <property type="molecule type" value="Genomic_DNA"/>
</dbReference>
<keyword evidence="5" id="KW-0862">Zinc</keyword>
<organism evidence="15 16">
    <name type="scientific">Melipona quadrifasciata</name>
    <dbReference type="NCBI Taxonomy" id="166423"/>
    <lineage>
        <taxon>Eukaryota</taxon>
        <taxon>Metazoa</taxon>
        <taxon>Ecdysozoa</taxon>
        <taxon>Arthropoda</taxon>
        <taxon>Hexapoda</taxon>
        <taxon>Insecta</taxon>
        <taxon>Pterygota</taxon>
        <taxon>Neoptera</taxon>
        <taxon>Endopterygota</taxon>
        <taxon>Hymenoptera</taxon>
        <taxon>Apocrita</taxon>
        <taxon>Aculeata</taxon>
        <taxon>Apoidea</taxon>
        <taxon>Anthophila</taxon>
        <taxon>Apidae</taxon>
        <taxon>Melipona</taxon>
    </lineage>
</organism>
<gene>
    <name evidence="15" type="ORF">WN51_09303</name>
</gene>
<feature type="compositionally biased region" description="Polar residues" evidence="13">
    <location>
        <begin position="386"/>
        <end position="398"/>
    </location>
</feature>
<dbReference type="Proteomes" id="UP000053105">
    <property type="component" value="Unassembled WGS sequence"/>
</dbReference>
<evidence type="ECO:0000256" key="9">
    <source>
        <dbReference type="ARBA" id="ARBA00064979"/>
    </source>
</evidence>
<dbReference type="GO" id="GO:0007417">
    <property type="term" value="P:central nervous system development"/>
    <property type="evidence" value="ECO:0007669"/>
    <property type="project" value="UniProtKB-ARBA"/>
</dbReference>
<dbReference type="FunFam" id="3.30.160.60:FF:000706">
    <property type="entry name" value="Zinc finger protein"/>
    <property type="match status" value="1"/>
</dbReference>
<dbReference type="GO" id="GO:0045944">
    <property type="term" value="P:positive regulation of transcription by RNA polymerase II"/>
    <property type="evidence" value="ECO:0007669"/>
    <property type="project" value="UniProtKB-ARBA"/>
</dbReference>
<keyword evidence="3" id="KW-0677">Repeat</keyword>
<evidence type="ECO:0000256" key="10">
    <source>
        <dbReference type="ARBA" id="ARBA00071743"/>
    </source>
</evidence>
<dbReference type="GO" id="GO:0008270">
    <property type="term" value="F:zinc ion binding"/>
    <property type="evidence" value="ECO:0007669"/>
    <property type="project" value="UniProtKB-KW"/>
</dbReference>
<reference evidence="15 16" key="1">
    <citation type="submission" date="2015-07" db="EMBL/GenBank/DDBJ databases">
        <title>The genome of Melipona quadrifasciata.</title>
        <authorList>
            <person name="Pan H."/>
            <person name="Kapheim K."/>
        </authorList>
    </citation>
    <scope>NUCLEOTIDE SEQUENCE [LARGE SCALE GENOMIC DNA]</scope>
    <source>
        <strain evidence="15">0111107301</strain>
        <tissue evidence="15">Whole body</tissue>
    </source>
</reference>
<dbReference type="GO" id="GO:2000177">
    <property type="term" value="P:regulation of neural precursor cell proliferation"/>
    <property type="evidence" value="ECO:0007669"/>
    <property type="project" value="UniProtKB-ARBA"/>
</dbReference>